<dbReference type="EMBL" id="CM001219">
    <property type="protein sequence ID" value="AES70588.1"/>
    <property type="molecule type" value="Genomic_DNA"/>
</dbReference>
<dbReference type="Proteomes" id="UP000002051">
    <property type="component" value="Chromosome 3"/>
</dbReference>
<evidence type="ECO:0000313" key="1">
    <source>
        <dbReference type="EMBL" id="AES70588.1"/>
    </source>
</evidence>
<evidence type="ECO:0008006" key="4">
    <source>
        <dbReference type="Google" id="ProtNLM"/>
    </source>
</evidence>
<keyword evidence="3" id="KW-1185">Reference proteome</keyword>
<evidence type="ECO:0000313" key="3">
    <source>
        <dbReference type="Proteomes" id="UP000002051"/>
    </source>
</evidence>
<evidence type="ECO:0000313" key="2">
    <source>
        <dbReference type="EnsemblPlants" id="AES70588"/>
    </source>
</evidence>
<protein>
    <recommendedName>
        <fullName evidence="4">Protein FAR1-RELATED SEQUENCE</fullName>
    </recommendedName>
</protein>
<gene>
    <name evidence="1" type="ordered locus">MTR_3g058090</name>
</gene>
<organism evidence="1 3">
    <name type="scientific">Medicago truncatula</name>
    <name type="common">Barrel medic</name>
    <name type="synonym">Medicago tribuloides</name>
    <dbReference type="NCBI Taxonomy" id="3880"/>
    <lineage>
        <taxon>Eukaryota</taxon>
        <taxon>Viridiplantae</taxon>
        <taxon>Streptophyta</taxon>
        <taxon>Embryophyta</taxon>
        <taxon>Tracheophyta</taxon>
        <taxon>Spermatophyta</taxon>
        <taxon>Magnoliopsida</taxon>
        <taxon>eudicotyledons</taxon>
        <taxon>Gunneridae</taxon>
        <taxon>Pentapetalae</taxon>
        <taxon>rosids</taxon>
        <taxon>fabids</taxon>
        <taxon>Fabales</taxon>
        <taxon>Fabaceae</taxon>
        <taxon>Papilionoideae</taxon>
        <taxon>50 kb inversion clade</taxon>
        <taxon>NPAAA clade</taxon>
        <taxon>Hologalegina</taxon>
        <taxon>IRL clade</taxon>
        <taxon>Trifolieae</taxon>
        <taxon>Medicago</taxon>
    </lineage>
</organism>
<dbReference type="HOGENOM" id="CLU_2227109_0_0_1"/>
<dbReference type="EnsemblPlants" id="AES70588">
    <property type="protein sequence ID" value="AES70588"/>
    <property type="gene ID" value="MTR_3g058090"/>
</dbReference>
<sequence length="106" mass="12046">MNLTMEMFGLNDVKVIPKKYILRRWIREARCGIVHAVSKFIRAATQGFPSEECLELVDNIVDDMLQKIMEFRAQAIDTYGDIGDFLSSDAIELKGFKKRSGSKGTK</sequence>
<accession>G7IV00</accession>
<dbReference type="AlphaFoldDB" id="G7IV00"/>
<reference evidence="1 3" key="2">
    <citation type="journal article" date="2014" name="BMC Genomics">
        <title>An improved genome release (version Mt4.0) for the model legume Medicago truncatula.</title>
        <authorList>
            <person name="Tang H."/>
            <person name="Krishnakumar V."/>
            <person name="Bidwell S."/>
            <person name="Rosen B."/>
            <person name="Chan A."/>
            <person name="Zhou S."/>
            <person name="Gentzbittel L."/>
            <person name="Childs K.L."/>
            <person name="Yandell M."/>
            <person name="Gundlach H."/>
            <person name="Mayer K.F."/>
            <person name="Schwartz D.C."/>
            <person name="Town C.D."/>
        </authorList>
    </citation>
    <scope>GENOME REANNOTATION</scope>
    <source>
        <strain evidence="2 3">cv. Jemalong A17</strain>
    </source>
</reference>
<dbReference type="PaxDb" id="3880-AES70588"/>
<reference evidence="1 3" key="1">
    <citation type="journal article" date="2011" name="Nature">
        <title>The Medicago genome provides insight into the evolution of rhizobial symbioses.</title>
        <authorList>
            <person name="Young N.D."/>
            <person name="Debelle F."/>
            <person name="Oldroyd G.E."/>
            <person name="Geurts R."/>
            <person name="Cannon S.B."/>
            <person name="Udvardi M.K."/>
            <person name="Benedito V.A."/>
            <person name="Mayer K.F."/>
            <person name="Gouzy J."/>
            <person name="Schoof H."/>
            <person name="Van de Peer Y."/>
            <person name="Proost S."/>
            <person name="Cook D.R."/>
            <person name="Meyers B.C."/>
            <person name="Spannagl M."/>
            <person name="Cheung F."/>
            <person name="De Mita S."/>
            <person name="Krishnakumar V."/>
            <person name="Gundlach H."/>
            <person name="Zhou S."/>
            <person name="Mudge J."/>
            <person name="Bharti A.K."/>
            <person name="Murray J.D."/>
            <person name="Naoumkina M.A."/>
            <person name="Rosen B."/>
            <person name="Silverstein K.A."/>
            <person name="Tang H."/>
            <person name="Rombauts S."/>
            <person name="Zhao P.X."/>
            <person name="Zhou P."/>
            <person name="Barbe V."/>
            <person name="Bardou P."/>
            <person name="Bechner M."/>
            <person name="Bellec A."/>
            <person name="Berger A."/>
            <person name="Berges H."/>
            <person name="Bidwell S."/>
            <person name="Bisseling T."/>
            <person name="Choisne N."/>
            <person name="Couloux A."/>
            <person name="Denny R."/>
            <person name="Deshpande S."/>
            <person name="Dai X."/>
            <person name="Doyle J.J."/>
            <person name="Dudez A.M."/>
            <person name="Farmer A.D."/>
            <person name="Fouteau S."/>
            <person name="Franken C."/>
            <person name="Gibelin C."/>
            <person name="Gish J."/>
            <person name="Goldstein S."/>
            <person name="Gonzalez A.J."/>
            <person name="Green P.J."/>
            <person name="Hallab A."/>
            <person name="Hartog M."/>
            <person name="Hua A."/>
            <person name="Humphray S.J."/>
            <person name="Jeong D.H."/>
            <person name="Jing Y."/>
            <person name="Jocker A."/>
            <person name="Kenton S.M."/>
            <person name="Kim D.J."/>
            <person name="Klee K."/>
            <person name="Lai H."/>
            <person name="Lang C."/>
            <person name="Lin S."/>
            <person name="Macmil S.L."/>
            <person name="Magdelenat G."/>
            <person name="Matthews L."/>
            <person name="McCorrison J."/>
            <person name="Monaghan E.L."/>
            <person name="Mun J.H."/>
            <person name="Najar F.Z."/>
            <person name="Nicholson C."/>
            <person name="Noirot C."/>
            <person name="O'Bleness M."/>
            <person name="Paule C.R."/>
            <person name="Poulain J."/>
            <person name="Prion F."/>
            <person name="Qin B."/>
            <person name="Qu C."/>
            <person name="Retzel E.F."/>
            <person name="Riddle C."/>
            <person name="Sallet E."/>
            <person name="Samain S."/>
            <person name="Samson N."/>
            <person name="Sanders I."/>
            <person name="Saurat O."/>
            <person name="Scarpelli C."/>
            <person name="Schiex T."/>
            <person name="Segurens B."/>
            <person name="Severin A.J."/>
            <person name="Sherrier D.J."/>
            <person name="Shi R."/>
            <person name="Sims S."/>
            <person name="Singer S.R."/>
            <person name="Sinharoy S."/>
            <person name="Sterck L."/>
            <person name="Viollet A."/>
            <person name="Wang B.B."/>
            <person name="Wang K."/>
            <person name="Wang M."/>
            <person name="Wang X."/>
            <person name="Warfsmann J."/>
            <person name="Weissenbach J."/>
            <person name="White D.D."/>
            <person name="White J.D."/>
            <person name="Wiley G.B."/>
            <person name="Wincker P."/>
            <person name="Xing Y."/>
            <person name="Yang L."/>
            <person name="Yao Z."/>
            <person name="Ying F."/>
            <person name="Zhai J."/>
            <person name="Zhou L."/>
            <person name="Zuber A."/>
            <person name="Denarie J."/>
            <person name="Dixon R.A."/>
            <person name="May G.D."/>
            <person name="Schwartz D.C."/>
            <person name="Rogers J."/>
            <person name="Quetier F."/>
            <person name="Town C.D."/>
            <person name="Roe B.A."/>
        </authorList>
    </citation>
    <scope>NUCLEOTIDE SEQUENCE [LARGE SCALE GENOMIC DNA]</scope>
    <source>
        <strain evidence="1">A17</strain>
        <strain evidence="2 3">cv. Jemalong A17</strain>
    </source>
</reference>
<proteinExistence type="predicted"/>
<name>G7IV00_MEDTR</name>
<reference evidence="2" key="3">
    <citation type="submission" date="2015-04" db="UniProtKB">
        <authorList>
            <consortium name="EnsemblPlants"/>
        </authorList>
    </citation>
    <scope>IDENTIFICATION</scope>
    <source>
        <strain evidence="2">cv. Jemalong A17</strain>
    </source>
</reference>